<keyword evidence="4 13" id="KW-0812">Transmembrane</keyword>
<dbReference type="Pfam" id="PF13623">
    <property type="entry name" value="SurA_N_2"/>
    <property type="match status" value="1"/>
</dbReference>
<proteinExistence type="inferred from homology"/>
<dbReference type="PANTHER" id="PTHR47529:SF1">
    <property type="entry name" value="PERIPLASMIC CHAPERONE PPID"/>
    <property type="match status" value="1"/>
</dbReference>
<evidence type="ECO:0000256" key="8">
    <source>
        <dbReference type="ARBA" id="ARBA00038408"/>
    </source>
</evidence>
<evidence type="ECO:0000256" key="2">
    <source>
        <dbReference type="ARBA" id="ARBA00022475"/>
    </source>
</evidence>
<dbReference type="OrthoDB" id="9812372at2"/>
<reference evidence="15 16" key="2">
    <citation type="journal article" date="2016" name="Genome Announc.">
        <title>Complete Genome Sequence of Algoriphagus sp. Strain M8-2, Isolated from a Brackish Lake.</title>
        <authorList>
            <person name="Muraguchi Y."/>
            <person name="Kushimoto K."/>
            <person name="Ohtsubo Y."/>
            <person name="Suzuki T."/>
            <person name="Dohra H."/>
            <person name="Kimbara K."/>
            <person name="Shintani M."/>
        </authorList>
    </citation>
    <scope>NUCLEOTIDE SEQUENCE [LARGE SCALE GENOMIC DNA]</scope>
    <source>
        <strain evidence="15 16">M8-2</strain>
    </source>
</reference>
<evidence type="ECO:0000313" key="16">
    <source>
        <dbReference type="Proteomes" id="UP000073816"/>
    </source>
</evidence>
<dbReference type="STRING" id="1727163.AO498_02225"/>
<evidence type="ECO:0000256" key="5">
    <source>
        <dbReference type="ARBA" id="ARBA00022989"/>
    </source>
</evidence>
<dbReference type="SUPFAM" id="SSF54534">
    <property type="entry name" value="FKBP-like"/>
    <property type="match status" value="1"/>
</dbReference>
<name>A0A142EJ91_9BACT</name>
<dbReference type="PATRIC" id="fig|1727163.4.peg.468"/>
<dbReference type="GO" id="GO:0005886">
    <property type="term" value="C:plasma membrane"/>
    <property type="evidence" value="ECO:0007669"/>
    <property type="project" value="UniProtKB-SubCell"/>
</dbReference>
<dbReference type="RefSeq" id="WP_067543187.1">
    <property type="nucleotide sequence ID" value="NZ_CP012836.1"/>
</dbReference>
<dbReference type="InterPro" id="IPR027304">
    <property type="entry name" value="Trigger_fact/SurA_dom_sf"/>
</dbReference>
<evidence type="ECO:0000256" key="12">
    <source>
        <dbReference type="SAM" id="Coils"/>
    </source>
</evidence>
<evidence type="ECO:0000313" key="15">
    <source>
        <dbReference type="EMBL" id="AMQ55196.1"/>
    </source>
</evidence>
<evidence type="ECO:0000256" key="3">
    <source>
        <dbReference type="ARBA" id="ARBA00022519"/>
    </source>
</evidence>
<evidence type="ECO:0000256" key="10">
    <source>
        <dbReference type="ARBA" id="ARBA00042775"/>
    </source>
</evidence>
<dbReference type="InterPro" id="IPR000297">
    <property type="entry name" value="PPIase_PpiC"/>
</dbReference>
<evidence type="ECO:0000256" key="13">
    <source>
        <dbReference type="SAM" id="Phobius"/>
    </source>
</evidence>
<keyword evidence="3" id="KW-0997">Cell inner membrane</keyword>
<feature type="transmembrane region" description="Helical" evidence="13">
    <location>
        <begin position="12"/>
        <end position="32"/>
    </location>
</feature>
<dbReference type="PANTHER" id="PTHR47529">
    <property type="entry name" value="PEPTIDYL-PROLYL CIS-TRANS ISOMERASE D"/>
    <property type="match status" value="1"/>
</dbReference>
<keyword evidence="16" id="KW-1185">Reference proteome</keyword>
<dbReference type="Pfam" id="PF13616">
    <property type="entry name" value="Rotamase_3"/>
    <property type="match status" value="1"/>
</dbReference>
<dbReference type="GO" id="GO:0003755">
    <property type="term" value="F:peptidyl-prolyl cis-trans isomerase activity"/>
    <property type="evidence" value="ECO:0007669"/>
    <property type="project" value="UniProtKB-KW"/>
</dbReference>
<dbReference type="InterPro" id="IPR046357">
    <property type="entry name" value="PPIase_dom_sf"/>
</dbReference>
<dbReference type="Gene3D" id="1.10.4030.10">
    <property type="entry name" value="Porin chaperone SurA, peptide-binding domain"/>
    <property type="match status" value="1"/>
</dbReference>
<dbReference type="AlphaFoldDB" id="A0A142EJ91"/>
<keyword evidence="5 13" id="KW-1133">Transmembrane helix</keyword>
<dbReference type="InterPro" id="IPR052029">
    <property type="entry name" value="PpiD_chaperone"/>
</dbReference>
<sequence>MALIKQIRQRTGLAIGVIAGGLILFLLGGDLLSPSSSLLNSNKNIVGEIAGEEITLEEYSAKVEEFKLSFQQRTGRVPSEPEMVSVREQAWQAMIVEKVFDEEYDKLGMTVSSAELVDMVQGKNIVPELRAQLVNPQTGQFDKTQLISFLQSLETADPAQQAAWAQQEQLFAQARLRVKYDNLLATSEYATSAEGKLEYKAANSIADASVLYIPYASAIADSEVQLLDSDLSAYFNKHKEKFKVGNSANLEYVSFSILPSGQDSTDVISSITELTEGLKTAEDDSVFVSRNSEVQFPYVTYRPGDVLPASFTTNVSDPQVGQTYGPFITANSSYVTYKVSQQYDGISRMRASHILFSTEGMDDAGKANVKAEAERVLADIKANDNFELSASQYGQDGTAQNGGDLGWFAKEDFVEPFANAAFAARSTGLLPSLVETEYGYHIIKVTELPKSTYTKLAVLELELVASDATRNEAFRNADSFAAESGNRNEFTENATDKNYRIIQANNVDATSRNLNNLTNAREVIIWAFGEASVGEVSSVYELDNAYIVASLVSRKEEGEANLEDVKDQVRQLAMNEKKAEMIQAKLAGKATLDEMKALFPESSINEVPDLRLSSSVIPGVGFAPKLVGAVFGLTGSGQVTKPVQEDIGILVAKLNNLTPATEIADYTAYQSQLTQSNAQRMTYQIMMALQDLAGVKDYRYKYF</sequence>
<feature type="coiled-coil region" evidence="12">
    <location>
        <begin position="548"/>
        <end position="575"/>
    </location>
</feature>
<evidence type="ECO:0000256" key="9">
    <source>
        <dbReference type="ARBA" id="ARBA00040743"/>
    </source>
</evidence>
<evidence type="ECO:0000256" key="6">
    <source>
        <dbReference type="ARBA" id="ARBA00023136"/>
    </source>
</evidence>
<accession>A0A142EJ91</accession>
<keyword evidence="11" id="KW-0697">Rotamase</keyword>
<protein>
    <recommendedName>
        <fullName evidence="9">Periplasmic chaperone PpiD</fullName>
    </recommendedName>
    <alternativeName>
        <fullName evidence="10">Periplasmic folding chaperone</fullName>
    </alternativeName>
</protein>
<comment type="subcellular location">
    <subcellularLocation>
        <location evidence="1">Cell inner membrane</location>
        <topology evidence="1">Single-pass type II membrane protein</topology>
        <orientation evidence="1">Periplasmic side</orientation>
    </subcellularLocation>
</comment>
<keyword evidence="2" id="KW-1003">Cell membrane</keyword>
<dbReference type="Proteomes" id="UP000073816">
    <property type="component" value="Chromosome"/>
</dbReference>
<keyword evidence="11 15" id="KW-0413">Isomerase</keyword>
<dbReference type="SUPFAM" id="SSF109998">
    <property type="entry name" value="Triger factor/SurA peptide-binding domain-like"/>
    <property type="match status" value="1"/>
</dbReference>
<dbReference type="KEGG" id="alm:AO498_02225"/>
<reference evidence="16" key="1">
    <citation type="submission" date="2015-09" db="EMBL/GenBank/DDBJ databases">
        <title>Complete sequence of Algoriphagus sp. M8-2.</title>
        <authorList>
            <person name="Shintani M."/>
        </authorList>
    </citation>
    <scope>NUCLEOTIDE SEQUENCE [LARGE SCALE GENOMIC DNA]</scope>
    <source>
        <strain evidence="16">M8-2</strain>
    </source>
</reference>
<keyword evidence="7" id="KW-0143">Chaperone</keyword>
<evidence type="ECO:0000256" key="11">
    <source>
        <dbReference type="PROSITE-ProRule" id="PRU00278"/>
    </source>
</evidence>
<evidence type="ECO:0000256" key="1">
    <source>
        <dbReference type="ARBA" id="ARBA00004382"/>
    </source>
</evidence>
<keyword evidence="6 13" id="KW-0472">Membrane</keyword>
<keyword evidence="12" id="KW-0175">Coiled coil</keyword>
<organism evidence="15 16">
    <name type="scientific">Algoriphagus sanaruensis</name>
    <dbReference type="NCBI Taxonomy" id="1727163"/>
    <lineage>
        <taxon>Bacteria</taxon>
        <taxon>Pseudomonadati</taxon>
        <taxon>Bacteroidota</taxon>
        <taxon>Cytophagia</taxon>
        <taxon>Cytophagales</taxon>
        <taxon>Cyclobacteriaceae</taxon>
        <taxon>Algoriphagus</taxon>
    </lineage>
</organism>
<dbReference type="Gene3D" id="3.10.50.40">
    <property type="match status" value="1"/>
</dbReference>
<feature type="domain" description="PpiC" evidence="14">
    <location>
        <begin position="346"/>
        <end position="447"/>
    </location>
</feature>
<evidence type="ECO:0000256" key="7">
    <source>
        <dbReference type="ARBA" id="ARBA00023186"/>
    </source>
</evidence>
<comment type="similarity">
    <text evidence="8">Belongs to the PpiD chaperone family.</text>
</comment>
<dbReference type="PROSITE" id="PS50198">
    <property type="entry name" value="PPIC_PPIASE_2"/>
    <property type="match status" value="1"/>
</dbReference>
<evidence type="ECO:0000256" key="4">
    <source>
        <dbReference type="ARBA" id="ARBA00022692"/>
    </source>
</evidence>
<evidence type="ECO:0000259" key="14">
    <source>
        <dbReference type="PROSITE" id="PS50198"/>
    </source>
</evidence>
<gene>
    <name evidence="15" type="ORF">AO498_02225</name>
</gene>
<dbReference type="EMBL" id="CP012836">
    <property type="protein sequence ID" value="AMQ55196.1"/>
    <property type="molecule type" value="Genomic_DNA"/>
</dbReference>